<dbReference type="InterPro" id="IPR021815">
    <property type="entry name" value="TsiV"/>
</dbReference>
<organism evidence="1 2">
    <name type="scientific">Archangium lansingense</name>
    <dbReference type="NCBI Taxonomy" id="2995310"/>
    <lineage>
        <taxon>Bacteria</taxon>
        <taxon>Pseudomonadati</taxon>
        <taxon>Myxococcota</taxon>
        <taxon>Myxococcia</taxon>
        <taxon>Myxococcales</taxon>
        <taxon>Cystobacterineae</taxon>
        <taxon>Archangiaceae</taxon>
        <taxon>Archangium</taxon>
    </lineage>
</organism>
<name>A0ABT4A965_9BACT</name>
<evidence type="ECO:0000313" key="1">
    <source>
        <dbReference type="EMBL" id="MCY1078188.1"/>
    </source>
</evidence>
<keyword evidence="2" id="KW-1185">Reference proteome</keyword>
<dbReference type="RefSeq" id="WP_267536977.1">
    <property type="nucleotide sequence ID" value="NZ_JAPNKA010000001.1"/>
</dbReference>
<sequence length="328" mass="37130">MNEHYPRIRHHGPTRRGERLLIRETIRITFYMPHDHVELATGVSRALDSYIQAVGEGPETVCGWAPGGGEYSALNADQWARIRHLLRPERLVRFADDHEEGFLDRMVKDGFETYLSIDGDPSHPTGYGFTYCARLPWRSPPEGSVSVLSATLPTEYLEQHGPGRVRELALEMASPLRFSTGHAGLAFEFLGSRTRLLPEIRAELFRYPGLDVSRWGLLCRQGMRVDGVHWLNFLGQPVLGELEGAAGLRARLHSPGTTVQEIEGERALVTLGLWPEAGDLAQGRDLPAYRELARVLEPCSDAFSPGYVNAWRGYTEEEVRRWWRRFLD</sequence>
<comment type="caution">
    <text evidence="1">The sequence shown here is derived from an EMBL/GenBank/DDBJ whole genome shotgun (WGS) entry which is preliminary data.</text>
</comment>
<reference evidence="1 2" key="1">
    <citation type="submission" date="2022-11" db="EMBL/GenBank/DDBJ databases">
        <title>Minimal conservation of predation-associated metabolite biosynthetic gene clusters underscores biosynthetic potential of Myxococcota including descriptions for ten novel species: Archangium lansinium sp. nov., Myxococcus landrumus sp. nov., Nannocystis bai.</title>
        <authorList>
            <person name="Ahearne A."/>
            <person name="Stevens C."/>
            <person name="Phillips K."/>
        </authorList>
    </citation>
    <scope>NUCLEOTIDE SEQUENCE [LARGE SCALE GENOMIC DNA]</scope>
    <source>
        <strain evidence="1 2">MIWBW</strain>
    </source>
</reference>
<dbReference type="Pfam" id="PF11876">
    <property type="entry name" value="TsiV"/>
    <property type="match status" value="1"/>
</dbReference>
<proteinExistence type="predicted"/>
<gene>
    <name evidence="1" type="ORF">OV287_27300</name>
</gene>
<dbReference type="Proteomes" id="UP001207654">
    <property type="component" value="Unassembled WGS sequence"/>
</dbReference>
<dbReference type="EMBL" id="JAPNKA010000001">
    <property type="protein sequence ID" value="MCY1078188.1"/>
    <property type="molecule type" value="Genomic_DNA"/>
</dbReference>
<protein>
    <submittedName>
        <fullName evidence="1">DUF3396 domain-containing protein</fullName>
    </submittedName>
</protein>
<accession>A0ABT4A965</accession>
<evidence type="ECO:0000313" key="2">
    <source>
        <dbReference type="Proteomes" id="UP001207654"/>
    </source>
</evidence>